<dbReference type="Proteomes" id="UP000253606">
    <property type="component" value="Chromosome"/>
</dbReference>
<evidence type="ECO:0000313" key="1">
    <source>
        <dbReference type="EMBL" id="AXC15779.1"/>
    </source>
</evidence>
<gene>
    <name evidence="1" type="ORF">ACPOL_6559</name>
</gene>
<proteinExistence type="predicted"/>
<sequence length="49" mass="5386">MSAIRIPLRVLSNLSIAKQMIVDINAGGVPAHAEHRRHLNLGVWIRFGG</sequence>
<dbReference type="EMBL" id="CP030840">
    <property type="protein sequence ID" value="AXC15779.1"/>
    <property type="molecule type" value="Genomic_DNA"/>
</dbReference>
<protein>
    <submittedName>
        <fullName evidence="1">Uncharacterized protein</fullName>
    </submittedName>
</protein>
<keyword evidence="2" id="KW-1185">Reference proteome</keyword>
<reference evidence="1 2" key="1">
    <citation type="journal article" date="2018" name="Front. Microbiol.">
        <title>Hydrolytic Capabilities as a Key to Environmental Success: Chitinolytic and Cellulolytic Acidobacteria From Acidic Sub-arctic Soils and Boreal Peatlands.</title>
        <authorList>
            <person name="Belova S.E."/>
            <person name="Ravin N.V."/>
            <person name="Pankratov T.A."/>
            <person name="Rakitin A.L."/>
            <person name="Ivanova A.A."/>
            <person name="Beletsky A.V."/>
            <person name="Mardanov A.V."/>
            <person name="Sinninghe Damste J.S."/>
            <person name="Dedysh S.N."/>
        </authorList>
    </citation>
    <scope>NUCLEOTIDE SEQUENCE [LARGE SCALE GENOMIC DNA]</scope>
    <source>
        <strain evidence="1 2">SBC82</strain>
    </source>
</reference>
<name>A0A2Z5G9T2_9BACT</name>
<organism evidence="1 2">
    <name type="scientific">Acidisarcina polymorpha</name>
    <dbReference type="NCBI Taxonomy" id="2211140"/>
    <lineage>
        <taxon>Bacteria</taxon>
        <taxon>Pseudomonadati</taxon>
        <taxon>Acidobacteriota</taxon>
        <taxon>Terriglobia</taxon>
        <taxon>Terriglobales</taxon>
        <taxon>Acidobacteriaceae</taxon>
        <taxon>Acidisarcina</taxon>
    </lineage>
</organism>
<evidence type="ECO:0000313" key="2">
    <source>
        <dbReference type="Proteomes" id="UP000253606"/>
    </source>
</evidence>
<dbReference type="AlphaFoldDB" id="A0A2Z5G9T2"/>
<dbReference type="KEGG" id="abas:ACPOL_6559"/>
<accession>A0A2Z5G9T2</accession>